<sequence>MRVSIHSNSPPPLILAPPPKYKICAMRRFMHQLSEKVLIIITTMQFHLLPTRSRLICYTANPHRRPVALPSSTLPSGHALQHHPGHYLTMDTPMAGGPQHLREPKPEEQQYLEGSASDRGEAEPHQEIISYRTFITGNSTSSENDYIEQERSNGKSSDGSSPQETGSVGSERLAQPPEIHPSSEGSAINQEVEVEVEASEIGSKRKHNAETGSEAPAQPQQPSKRTRAYVPSSSSSASTSSDTSVPAQESVQKRKRAPKTPKTLKKNIGGVFRQQTDPRYQD</sequence>
<feature type="compositionally biased region" description="Basic and acidic residues" evidence="1">
    <location>
        <begin position="116"/>
        <end position="126"/>
    </location>
</feature>
<accession>A0A9P5NVM2</accession>
<comment type="caution">
    <text evidence="2">The sequence shown here is derived from an EMBL/GenBank/DDBJ whole genome shotgun (WGS) entry which is preliminary data.</text>
</comment>
<feature type="compositionally biased region" description="Polar residues" evidence="1">
    <location>
        <begin position="133"/>
        <end position="144"/>
    </location>
</feature>
<organism evidence="2 3">
    <name type="scientific">Gymnopilus junonius</name>
    <name type="common">Spectacular rustgill mushroom</name>
    <name type="synonym">Gymnopilus spectabilis subsp. junonius</name>
    <dbReference type="NCBI Taxonomy" id="109634"/>
    <lineage>
        <taxon>Eukaryota</taxon>
        <taxon>Fungi</taxon>
        <taxon>Dikarya</taxon>
        <taxon>Basidiomycota</taxon>
        <taxon>Agaricomycotina</taxon>
        <taxon>Agaricomycetes</taxon>
        <taxon>Agaricomycetidae</taxon>
        <taxon>Agaricales</taxon>
        <taxon>Agaricineae</taxon>
        <taxon>Hymenogastraceae</taxon>
        <taxon>Gymnopilus</taxon>
    </lineage>
</organism>
<dbReference type="Proteomes" id="UP000724874">
    <property type="component" value="Unassembled WGS sequence"/>
</dbReference>
<feature type="compositionally biased region" description="Basic residues" evidence="1">
    <location>
        <begin position="253"/>
        <end position="265"/>
    </location>
</feature>
<name>A0A9P5NVM2_GYMJU</name>
<evidence type="ECO:0000256" key="1">
    <source>
        <dbReference type="SAM" id="MobiDB-lite"/>
    </source>
</evidence>
<feature type="compositionally biased region" description="Polar residues" evidence="1">
    <location>
        <begin position="154"/>
        <end position="168"/>
    </location>
</feature>
<proteinExistence type="predicted"/>
<dbReference type="EMBL" id="JADNYJ010000013">
    <property type="protein sequence ID" value="KAF8907900.1"/>
    <property type="molecule type" value="Genomic_DNA"/>
</dbReference>
<keyword evidence="3" id="KW-1185">Reference proteome</keyword>
<gene>
    <name evidence="2" type="ORF">CPB84DRAFT_243800</name>
</gene>
<feature type="region of interest" description="Disordered" evidence="1">
    <location>
        <begin position="76"/>
        <end position="282"/>
    </location>
</feature>
<dbReference type="AlphaFoldDB" id="A0A9P5NVM2"/>
<protein>
    <submittedName>
        <fullName evidence="2">Uncharacterized protein</fullName>
    </submittedName>
</protein>
<evidence type="ECO:0000313" key="3">
    <source>
        <dbReference type="Proteomes" id="UP000724874"/>
    </source>
</evidence>
<reference evidence="2" key="1">
    <citation type="submission" date="2020-11" db="EMBL/GenBank/DDBJ databases">
        <authorList>
            <consortium name="DOE Joint Genome Institute"/>
            <person name="Ahrendt S."/>
            <person name="Riley R."/>
            <person name="Andreopoulos W."/>
            <person name="LaButti K."/>
            <person name="Pangilinan J."/>
            <person name="Ruiz-duenas F.J."/>
            <person name="Barrasa J.M."/>
            <person name="Sanchez-Garcia M."/>
            <person name="Camarero S."/>
            <person name="Miyauchi S."/>
            <person name="Serrano A."/>
            <person name="Linde D."/>
            <person name="Babiker R."/>
            <person name="Drula E."/>
            <person name="Ayuso-Fernandez I."/>
            <person name="Pacheco R."/>
            <person name="Padilla G."/>
            <person name="Ferreira P."/>
            <person name="Barriuso J."/>
            <person name="Kellner H."/>
            <person name="Castanera R."/>
            <person name="Alfaro M."/>
            <person name="Ramirez L."/>
            <person name="Pisabarro A.G."/>
            <person name="Kuo A."/>
            <person name="Tritt A."/>
            <person name="Lipzen A."/>
            <person name="He G."/>
            <person name="Yan M."/>
            <person name="Ng V."/>
            <person name="Cullen D."/>
            <person name="Martin F."/>
            <person name="Rosso M.-N."/>
            <person name="Henrissat B."/>
            <person name="Hibbett D."/>
            <person name="Martinez A.T."/>
            <person name="Grigoriev I.V."/>
        </authorList>
    </citation>
    <scope>NUCLEOTIDE SEQUENCE</scope>
    <source>
        <strain evidence="2">AH 44721</strain>
    </source>
</reference>
<feature type="compositionally biased region" description="Low complexity" evidence="1">
    <location>
        <begin position="230"/>
        <end position="247"/>
    </location>
</feature>
<feature type="compositionally biased region" description="Polar residues" evidence="1">
    <location>
        <begin position="273"/>
        <end position="282"/>
    </location>
</feature>
<evidence type="ECO:0000313" key="2">
    <source>
        <dbReference type="EMBL" id="KAF8907900.1"/>
    </source>
</evidence>